<gene>
    <name evidence="2" type="ORF">P9H32_11520</name>
</gene>
<dbReference type="Proteomes" id="UP001290861">
    <property type="component" value="Unassembled WGS sequence"/>
</dbReference>
<accession>A0ABU5MYK4</accession>
<protein>
    <recommendedName>
        <fullName evidence="4">Outer membrane protein beta-barrel domain-containing protein</fullName>
    </recommendedName>
</protein>
<evidence type="ECO:0008006" key="4">
    <source>
        <dbReference type="Google" id="ProtNLM"/>
    </source>
</evidence>
<comment type="caution">
    <text evidence="2">The sequence shown here is derived from an EMBL/GenBank/DDBJ whole genome shotgun (WGS) entry which is preliminary data.</text>
</comment>
<name>A0ABU5MYK4_9BACT</name>
<reference evidence="2 3" key="1">
    <citation type="journal article" date="2024" name="Appl. Environ. Microbiol.">
        <title>Pontiella agarivorans sp. nov., a novel marine anaerobic bacterium capable of degrading macroalgal polysaccharides and fixing nitrogen.</title>
        <authorList>
            <person name="Liu N."/>
            <person name="Kivenson V."/>
            <person name="Peng X."/>
            <person name="Cui Z."/>
            <person name="Lankiewicz T.S."/>
            <person name="Gosselin K.M."/>
            <person name="English C.J."/>
            <person name="Blair E.M."/>
            <person name="O'Malley M.A."/>
            <person name="Valentine D.L."/>
        </authorList>
    </citation>
    <scope>NUCLEOTIDE SEQUENCE [LARGE SCALE GENOMIC DNA]</scope>
    <source>
        <strain evidence="2 3">NLcol2</strain>
    </source>
</reference>
<organism evidence="2 3">
    <name type="scientific">Pontiella agarivorans</name>
    <dbReference type="NCBI Taxonomy" id="3038953"/>
    <lineage>
        <taxon>Bacteria</taxon>
        <taxon>Pseudomonadati</taxon>
        <taxon>Kiritimatiellota</taxon>
        <taxon>Kiritimatiellia</taxon>
        <taxon>Kiritimatiellales</taxon>
        <taxon>Pontiellaceae</taxon>
        <taxon>Pontiella</taxon>
    </lineage>
</organism>
<evidence type="ECO:0000313" key="3">
    <source>
        <dbReference type="Proteomes" id="UP001290861"/>
    </source>
</evidence>
<keyword evidence="3" id="KW-1185">Reference proteome</keyword>
<evidence type="ECO:0000313" key="2">
    <source>
        <dbReference type="EMBL" id="MDZ8119253.1"/>
    </source>
</evidence>
<dbReference type="RefSeq" id="WP_322609037.1">
    <property type="nucleotide sequence ID" value="NZ_JARVCO010000010.1"/>
</dbReference>
<dbReference type="EMBL" id="JARVCO010000010">
    <property type="protein sequence ID" value="MDZ8119253.1"/>
    <property type="molecule type" value="Genomic_DNA"/>
</dbReference>
<feature type="signal peptide" evidence="1">
    <location>
        <begin position="1"/>
        <end position="20"/>
    </location>
</feature>
<evidence type="ECO:0000256" key="1">
    <source>
        <dbReference type="SAM" id="SignalP"/>
    </source>
</evidence>
<keyword evidence="1" id="KW-0732">Signal</keyword>
<sequence length="226" mass="24589">MHTLKPALALLTLISATASAQYHKYDVWEENFTVSGLLGAVQYEDLKFAPPDADSGETERVDVSLLPQVGGAWTTLPRGDRFQYGLECSFLLGFRFDKINYLVAGGSGLYVSLSTSMWTFDLAGGGYASLFLDQGRKVRIYAGSGPLMLYANYRTETDDGTTTDDDSESVFGLGWYARTGFEFRVHEKGMLGLGARANWAHADFSEVGGSSEISGIALFVSYTAGF</sequence>
<proteinExistence type="predicted"/>
<feature type="chain" id="PRO_5045726045" description="Outer membrane protein beta-barrel domain-containing protein" evidence="1">
    <location>
        <begin position="21"/>
        <end position="226"/>
    </location>
</feature>